<sequence>MATSSLFSSSYLRNEQFPGYNHLTGIKIINPQFDARHRIVYDVNSECINTSKIMSSEKWPLRWHRTLKTKALTLPVSPLKHIERCRTSNEDLSTSITYMSDLEQQLEELFSTVKKMIREGNRDAALKLVEANYGALKEQLDAGQKGVEQAAILDVLALSYTHICDFKSASCLLEELKEILRTIENHEPYVDSILTHMGSMYTTLEMFEEASIAYERGISIQETMIGKHSPLLVTSLLGIAKAYYSLGKAAKAIETYCRVISILEGSKGVESVDLVNPLLALGNIFIKEGKAVDAEVSFKRILSIYTKSYGEDDGRVGMAMCSLAHAACAKGNVDEAIKLYQEGLRSIKDSGYMSLDDTVFEKMRLDLAELLHVAGRDQEGRELIEECLVITEKYKGPNHPSSATHFVNLAISYSRSKNFGEAERLLRKSLEILSDNTNPDDPSTAVPMLHLAVTLYKLKRDEEAENLALEVVRIREKAFGRQSAPVGEALDCLVSIQTRLGKDEELLPLLWRVLEIQEEEMGPESEEVVTTLKKLVFFLNKLGRKTDIIPLKQRLSKLRTKYRDCIPT</sequence>
<evidence type="ECO:0000256" key="2">
    <source>
        <dbReference type="ARBA" id="ARBA00022803"/>
    </source>
</evidence>
<dbReference type="InterPro" id="IPR019734">
    <property type="entry name" value="TPR_rpt"/>
</dbReference>
<dbReference type="Gramene" id="ERN06596">
    <property type="protein sequence ID" value="ERN06596"/>
    <property type="gene ID" value="AMTR_s00058p00151930"/>
</dbReference>
<name>W1PG32_AMBTC</name>
<proteinExistence type="predicted"/>
<protein>
    <submittedName>
        <fullName evidence="3">Uncharacterized protein</fullName>
    </submittedName>
</protein>
<dbReference type="AlphaFoldDB" id="W1PG32"/>
<dbReference type="Gene3D" id="1.25.40.10">
    <property type="entry name" value="Tetratricopeptide repeat domain"/>
    <property type="match status" value="2"/>
</dbReference>
<dbReference type="Pfam" id="PF13424">
    <property type="entry name" value="TPR_12"/>
    <property type="match status" value="3"/>
</dbReference>
<keyword evidence="1" id="KW-0677">Repeat</keyword>
<dbReference type="STRING" id="13333.W1PG32"/>
<dbReference type="SUPFAM" id="SSF48452">
    <property type="entry name" value="TPR-like"/>
    <property type="match status" value="2"/>
</dbReference>
<dbReference type="Pfam" id="PF13374">
    <property type="entry name" value="TPR_10"/>
    <property type="match status" value="1"/>
</dbReference>
<dbReference type="EMBL" id="KI393888">
    <property type="protein sequence ID" value="ERN06596.1"/>
    <property type="molecule type" value="Genomic_DNA"/>
</dbReference>
<reference evidence="4" key="1">
    <citation type="journal article" date="2013" name="Science">
        <title>The Amborella genome and the evolution of flowering plants.</title>
        <authorList>
            <consortium name="Amborella Genome Project"/>
        </authorList>
    </citation>
    <scope>NUCLEOTIDE SEQUENCE [LARGE SCALE GENOMIC DNA]</scope>
</reference>
<evidence type="ECO:0000313" key="3">
    <source>
        <dbReference type="EMBL" id="ERN06596.1"/>
    </source>
</evidence>
<dbReference type="InterPro" id="IPR011990">
    <property type="entry name" value="TPR-like_helical_dom_sf"/>
</dbReference>
<dbReference type="PANTHER" id="PTHR45641">
    <property type="entry name" value="TETRATRICOPEPTIDE REPEAT PROTEIN (AFU_ORTHOLOGUE AFUA_6G03870)"/>
    <property type="match status" value="1"/>
</dbReference>
<keyword evidence="4" id="KW-1185">Reference proteome</keyword>
<dbReference type="SMART" id="SM00028">
    <property type="entry name" value="TPR"/>
    <property type="match status" value="6"/>
</dbReference>
<accession>W1PG32</accession>
<organism evidence="3 4">
    <name type="scientific">Amborella trichopoda</name>
    <dbReference type="NCBI Taxonomy" id="13333"/>
    <lineage>
        <taxon>Eukaryota</taxon>
        <taxon>Viridiplantae</taxon>
        <taxon>Streptophyta</taxon>
        <taxon>Embryophyta</taxon>
        <taxon>Tracheophyta</taxon>
        <taxon>Spermatophyta</taxon>
        <taxon>Magnoliopsida</taxon>
        <taxon>Amborellales</taxon>
        <taxon>Amborellaceae</taxon>
        <taxon>Amborella</taxon>
    </lineage>
</organism>
<dbReference type="OMA" id="DQGKMSE"/>
<gene>
    <name evidence="3" type="ORF">AMTR_s00058p00151930</name>
</gene>
<dbReference type="HOGENOM" id="CLU_026819_0_0_1"/>
<evidence type="ECO:0000256" key="1">
    <source>
        <dbReference type="ARBA" id="ARBA00022737"/>
    </source>
</evidence>
<dbReference type="GO" id="GO:0009507">
    <property type="term" value="C:chloroplast"/>
    <property type="evidence" value="ECO:0000318"/>
    <property type="project" value="GO_Central"/>
</dbReference>
<dbReference type="OrthoDB" id="771227at2759"/>
<keyword evidence="2" id="KW-0802">TPR repeat</keyword>
<evidence type="ECO:0000313" key="4">
    <source>
        <dbReference type="Proteomes" id="UP000017836"/>
    </source>
</evidence>
<dbReference type="PANTHER" id="PTHR45641:SF19">
    <property type="entry name" value="NEPHROCYSTIN-3"/>
    <property type="match status" value="1"/>
</dbReference>
<dbReference type="GO" id="GO:0031425">
    <property type="term" value="P:chloroplast RNA processing"/>
    <property type="evidence" value="ECO:0007669"/>
    <property type="project" value="EnsemblPlants"/>
</dbReference>
<dbReference type="Proteomes" id="UP000017836">
    <property type="component" value="Unassembled WGS sequence"/>
</dbReference>
<dbReference type="eggNOG" id="KOG1840">
    <property type="taxonomic scope" value="Eukaryota"/>
</dbReference>
<dbReference type="GO" id="GO:0009658">
    <property type="term" value="P:chloroplast organization"/>
    <property type="evidence" value="ECO:0000318"/>
    <property type="project" value="GO_Central"/>
</dbReference>
<dbReference type="KEGG" id="atr:18434795"/>